<gene>
    <name evidence="2" type="ORF">DFH07DRAFT_578738</name>
</gene>
<dbReference type="EMBL" id="JARJLG010000095">
    <property type="protein sequence ID" value="KAJ7747163.1"/>
    <property type="molecule type" value="Genomic_DNA"/>
</dbReference>
<evidence type="ECO:0000313" key="3">
    <source>
        <dbReference type="Proteomes" id="UP001215280"/>
    </source>
</evidence>
<organism evidence="2 3">
    <name type="scientific">Mycena maculata</name>
    <dbReference type="NCBI Taxonomy" id="230809"/>
    <lineage>
        <taxon>Eukaryota</taxon>
        <taxon>Fungi</taxon>
        <taxon>Dikarya</taxon>
        <taxon>Basidiomycota</taxon>
        <taxon>Agaricomycotina</taxon>
        <taxon>Agaricomycetes</taxon>
        <taxon>Agaricomycetidae</taxon>
        <taxon>Agaricales</taxon>
        <taxon>Marasmiineae</taxon>
        <taxon>Mycenaceae</taxon>
        <taxon>Mycena</taxon>
    </lineage>
</organism>
<feature type="chain" id="PRO_5041908759" description="Secreted protein" evidence="1">
    <location>
        <begin position="38"/>
        <end position="131"/>
    </location>
</feature>
<feature type="signal peptide" evidence="1">
    <location>
        <begin position="1"/>
        <end position="37"/>
    </location>
</feature>
<dbReference type="AlphaFoldDB" id="A0AAD7N636"/>
<evidence type="ECO:0000313" key="2">
    <source>
        <dbReference type="EMBL" id="KAJ7747163.1"/>
    </source>
</evidence>
<evidence type="ECO:0000256" key="1">
    <source>
        <dbReference type="SAM" id="SignalP"/>
    </source>
</evidence>
<keyword evidence="1" id="KW-0732">Signal</keyword>
<protein>
    <recommendedName>
        <fullName evidence="4">Secreted protein</fullName>
    </recommendedName>
</protein>
<accession>A0AAD7N636</accession>
<comment type="caution">
    <text evidence="2">The sequence shown here is derived from an EMBL/GenBank/DDBJ whole genome shotgun (WGS) entry which is preliminary data.</text>
</comment>
<sequence>MDVRRPSAGHHRVFACVFLPLLTTPLILYSAQTGVDADSSPSRLQPAYSVATGPLPRYPSWHLGAVYRAQCLWTRTCPLSMSTTGLMECRSYQWPLSPANCMATRLVPACAFPSTAWVRCVHSITKSERGS</sequence>
<reference evidence="2" key="1">
    <citation type="submission" date="2023-03" db="EMBL/GenBank/DDBJ databases">
        <title>Massive genome expansion in bonnet fungi (Mycena s.s.) driven by repeated elements and novel gene families across ecological guilds.</title>
        <authorList>
            <consortium name="Lawrence Berkeley National Laboratory"/>
            <person name="Harder C.B."/>
            <person name="Miyauchi S."/>
            <person name="Viragh M."/>
            <person name="Kuo A."/>
            <person name="Thoen E."/>
            <person name="Andreopoulos B."/>
            <person name="Lu D."/>
            <person name="Skrede I."/>
            <person name="Drula E."/>
            <person name="Henrissat B."/>
            <person name="Morin E."/>
            <person name="Kohler A."/>
            <person name="Barry K."/>
            <person name="LaButti K."/>
            <person name="Morin E."/>
            <person name="Salamov A."/>
            <person name="Lipzen A."/>
            <person name="Mereny Z."/>
            <person name="Hegedus B."/>
            <person name="Baldrian P."/>
            <person name="Stursova M."/>
            <person name="Weitz H."/>
            <person name="Taylor A."/>
            <person name="Grigoriev I.V."/>
            <person name="Nagy L.G."/>
            <person name="Martin F."/>
            <person name="Kauserud H."/>
        </authorList>
    </citation>
    <scope>NUCLEOTIDE SEQUENCE</scope>
    <source>
        <strain evidence="2">CBHHK188m</strain>
    </source>
</reference>
<proteinExistence type="predicted"/>
<dbReference type="Proteomes" id="UP001215280">
    <property type="component" value="Unassembled WGS sequence"/>
</dbReference>
<evidence type="ECO:0008006" key="4">
    <source>
        <dbReference type="Google" id="ProtNLM"/>
    </source>
</evidence>
<keyword evidence="3" id="KW-1185">Reference proteome</keyword>
<name>A0AAD7N636_9AGAR</name>